<dbReference type="Pfam" id="PF00144">
    <property type="entry name" value="Beta-lactamase"/>
    <property type="match status" value="1"/>
</dbReference>
<evidence type="ECO:0000313" key="4">
    <source>
        <dbReference type="Proteomes" id="UP000217265"/>
    </source>
</evidence>
<keyword evidence="4" id="KW-1185">Reference proteome</keyword>
<dbReference type="AlphaFoldDB" id="A0A290Q8W1"/>
<evidence type="ECO:0000313" key="3">
    <source>
        <dbReference type="EMBL" id="ATC64954.1"/>
    </source>
</evidence>
<dbReference type="KEGG" id="vbh:CMV30_13815"/>
<feature type="chain" id="PRO_5011973552" evidence="1">
    <location>
        <begin position="29"/>
        <end position="438"/>
    </location>
</feature>
<feature type="signal peptide" evidence="1">
    <location>
        <begin position="1"/>
        <end position="28"/>
    </location>
</feature>
<dbReference type="InterPro" id="IPR012338">
    <property type="entry name" value="Beta-lactam/transpept-like"/>
</dbReference>
<dbReference type="PANTHER" id="PTHR43283:SF3">
    <property type="entry name" value="BETA-LACTAMASE FAMILY PROTEIN (AFU_ORTHOLOGUE AFUA_5G07500)"/>
    <property type="match status" value="1"/>
</dbReference>
<dbReference type="EMBL" id="CP023344">
    <property type="protein sequence ID" value="ATC64954.1"/>
    <property type="molecule type" value="Genomic_DNA"/>
</dbReference>
<gene>
    <name evidence="3" type="ORF">CMV30_13815</name>
</gene>
<reference evidence="3 4" key="1">
    <citation type="submission" date="2017-09" db="EMBL/GenBank/DDBJ databases">
        <title>Complete genome sequence of Verrucomicrobial strain HZ-65, isolated from freshwater.</title>
        <authorList>
            <person name="Choi A."/>
        </authorList>
    </citation>
    <scope>NUCLEOTIDE SEQUENCE [LARGE SCALE GENOMIC DNA]</scope>
    <source>
        <strain evidence="3 4">HZ-65</strain>
    </source>
</reference>
<keyword evidence="1" id="KW-0732">Signal</keyword>
<keyword evidence="3" id="KW-0378">Hydrolase</keyword>
<dbReference type="InterPro" id="IPR001466">
    <property type="entry name" value="Beta-lactam-related"/>
</dbReference>
<dbReference type="Gene3D" id="3.40.710.10">
    <property type="entry name" value="DD-peptidase/beta-lactamase superfamily"/>
    <property type="match status" value="1"/>
</dbReference>
<dbReference type="SUPFAM" id="SSF56601">
    <property type="entry name" value="beta-lactamase/transpeptidase-like"/>
    <property type="match status" value="1"/>
</dbReference>
<name>A0A290Q8W1_9BACT</name>
<dbReference type="InterPro" id="IPR050789">
    <property type="entry name" value="Diverse_Enzym_Activities"/>
</dbReference>
<dbReference type="OrthoDB" id="9770183at2"/>
<dbReference type="GO" id="GO:0016787">
    <property type="term" value="F:hydrolase activity"/>
    <property type="evidence" value="ECO:0007669"/>
    <property type="project" value="UniProtKB-KW"/>
</dbReference>
<accession>A0A290Q8W1</accession>
<evidence type="ECO:0000256" key="1">
    <source>
        <dbReference type="SAM" id="SignalP"/>
    </source>
</evidence>
<feature type="domain" description="Beta-lactamase-related" evidence="2">
    <location>
        <begin position="59"/>
        <end position="419"/>
    </location>
</feature>
<evidence type="ECO:0000259" key="2">
    <source>
        <dbReference type="Pfam" id="PF00144"/>
    </source>
</evidence>
<dbReference type="Proteomes" id="UP000217265">
    <property type="component" value="Chromosome"/>
</dbReference>
<protein>
    <submittedName>
        <fullName evidence="3">Serine hydrolase</fullName>
    </submittedName>
</protein>
<sequence>MKLPRPARSLAPLAFALTLVVPALSLRAADPVNTTAPASATTDAALTAAGFSPARLQRLDTAIEDQIARHRLAGGIMYVARDGRPVVFKTYGLQDVENRQPMRADAIFRIASMSKAITTTAVMMLYEEGRFRLNDPVSKYLPAFKNSVVAIAPPAGSPADLKYVTEKAKRPITIRDLLTHTAGLTYGNGLAADAYKQAGLTDWYLLGKNETLEQIVNRLATLPLHGHPGEQFQYGYAADVLGRLVEVISGKPLDQFVEERITKPLAMRDTHFFLPPEKAPRLANVYGIENDQLVLKETAATSDFIHGPRKCFSGGAGLLSTTSDYTRFLQMLLNNGELDGVRLLAPKTVELMHANHTGDKFLGEGDGFGLGFWVSTDLGKTGEIGTVGSYGWGSAYFPEYIVDPKERLVIIFMTQLRPAGGSNFNHLIKRLTYQALIK</sequence>
<dbReference type="PANTHER" id="PTHR43283">
    <property type="entry name" value="BETA-LACTAMASE-RELATED"/>
    <property type="match status" value="1"/>
</dbReference>
<organism evidence="3 4">
    <name type="scientific">Nibricoccus aquaticus</name>
    <dbReference type="NCBI Taxonomy" id="2576891"/>
    <lineage>
        <taxon>Bacteria</taxon>
        <taxon>Pseudomonadati</taxon>
        <taxon>Verrucomicrobiota</taxon>
        <taxon>Opitutia</taxon>
        <taxon>Opitutales</taxon>
        <taxon>Opitutaceae</taxon>
        <taxon>Nibricoccus</taxon>
    </lineage>
</organism>
<dbReference type="RefSeq" id="WP_096056585.1">
    <property type="nucleotide sequence ID" value="NZ_CP023344.1"/>
</dbReference>
<proteinExistence type="predicted"/>